<reference evidence="1" key="1">
    <citation type="journal article" date="2014" name="Int. J. Syst. Evol. Microbiol.">
        <title>Complete genome sequence of Corynebacterium casei LMG S-19264T (=DSM 44701T), isolated from a smear-ripened cheese.</title>
        <authorList>
            <consortium name="US DOE Joint Genome Institute (JGI-PGF)"/>
            <person name="Walter F."/>
            <person name="Albersmeier A."/>
            <person name="Kalinowski J."/>
            <person name="Ruckert C."/>
        </authorList>
    </citation>
    <scope>NUCLEOTIDE SEQUENCE</scope>
    <source>
        <strain evidence="1">JCM 4386</strain>
    </source>
</reference>
<dbReference type="AlphaFoldDB" id="A0A918L1N4"/>
<protein>
    <submittedName>
        <fullName evidence="1">Uncharacterized protein</fullName>
    </submittedName>
</protein>
<dbReference type="Proteomes" id="UP000606194">
    <property type="component" value="Unassembled WGS sequence"/>
</dbReference>
<evidence type="ECO:0000313" key="2">
    <source>
        <dbReference type="Proteomes" id="UP000606194"/>
    </source>
</evidence>
<sequence>MERLLVPRAETETLLACAAAPAPGSRCGGCVQLRLGLDIRWYPCLREDDGAWWPAAPANSDPVTALTAARSQNGG</sequence>
<evidence type="ECO:0000313" key="1">
    <source>
        <dbReference type="EMBL" id="GGR75662.1"/>
    </source>
</evidence>
<keyword evidence="2" id="KW-1185">Reference proteome</keyword>
<gene>
    <name evidence="1" type="ORF">GCM10010269_13620</name>
</gene>
<organism evidence="1 2">
    <name type="scientific">Streptomyces humidus</name>
    <dbReference type="NCBI Taxonomy" id="52259"/>
    <lineage>
        <taxon>Bacteria</taxon>
        <taxon>Bacillati</taxon>
        <taxon>Actinomycetota</taxon>
        <taxon>Actinomycetes</taxon>
        <taxon>Kitasatosporales</taxon>
        <taxon>Streptomycetaceae</taxon>
        <taxon>Streptomyces</taxon>
    </lineage>
</organism>
<accession>A0A918L1N4</accession>
<dbReference type="EMBL" id="BMTL01000004">
    <property type="protein sequence ID" value="GGR75662.1"/>
    <property type="molecule type" value="Genomic_DNA"/>
</dbReference>
<dbReference type="RefSeq" id="WP_190148335.1">
    <property type="nucleotide sequence ID" value="NZ_BMTL01000004.1"/>
</dbReference>
<proteinExistence type="predicted"/>
<reference evidence="1" key="2">
    <citation type="submission" date="2020-09" db="EMBL/GenBank/DDBJ databases">
        <authorList>
            <person name="Sun Q."/>
            <person name="Ohkuma M."/>
        </authorList>
    </citation>
    <scope>NUCLEOTIDE SEQUENCE</scope>
    <source>
        <strain evidence="1">JCM 4386</strain>
    </source>
</reference>
<comment type="caution">
    <text evidence="1">The sequence shown here is derived from an EMBL/GenBank/DDBJ whole genome shotgun (WGS) entry which is preliminary data.</text>
</comment>
<name>A0A918L1N4_9ACTN</name>